<dbReference type="Proteomes" id="UP000254634">
    <property type="component" value="Unassembled WGS sequence"/>
</dbReference>
<proteinExistence type="inferred from homology"/>
<reference evidence="8" key="1">
    <citation type="submission" date="2018-06" db="EMBL/GenBank/DDBJ databases">
        <authorList>
            <consortium name="Pathogen Informatics"/>
            <person name="Doyle S."/>
        </authorList>
    </citation>
    <scope>NUCLEOTIDE SEQUENCE [LARGE SCALE GENOMIC DNA]</scope>
    <source>
        <strain evidence="8">NCTC13765</strain>
    </source>
</reference>
<evidence type="ECO:0000256" key="4">
    <source>
        <dbReference type="ARBA" id="ARBA00023186"/>
    </source>
</evidence>
<dbReference type="Gene3D" id="3.30.1370.50">
    <property type="entry name" value="R3H-like domain"/>
    <property type="match status" value="1"/>
</dbReference>
<dbReference type="RefSeq" id="WP_018372178.1">
    <property type="nucleotide sequence ID" value="NZ_UHFR01000005.1"/>
</dbReference>
<dbReference type="InterPro" id="IPR036867">
    <property type="entry name" value="R3H_dom_sf"/>
</dbReference>
<dbReference type="PROSITE" id="PS51061">
    <property type="entry name" value="R3H"/>
    <property type="match status" value="1"/>
</dbReference>
<dbReference type="GO" id="GO:0005737">
    <property type="term" value="C:cytoplasm"/>
    <property type="evidence" value="ECO:0007669"/>
    <property type="project" value="UniProtKB-SubCell"/>
</dbReference>
<dbReference type="STRING" id="1123307.GCA_000380065_01469"/>
<feature type="region of interest" description="Jag_N domain" evidence="6">
    <location>
        <begin position="3"/>
        <end position="53"/>
    </location>
</feature>
<dbReference type="InterPro" id="IPR034079">
    <property type="entry name" value="R3H_KhpB"/>
</dbReference>
<dbReference type="NCBIfam" id="NF041568">
    <property type="entry name" value="Jag_EloR"/>
    <property type="match status" value="1"/>
</dbReference>
<dbReference type="GO" id="GO:0008360">
    <property type="term" value="P:regulation of cell shape"/>
    <property type="evidence" value="ECO:0007669"/>
    <property type="project" value="UniProtKB-KW"/>
</dbReference>
<dbReference type="AlphaFoldDB" id="A0A380L3L5"/>
<evidence type="ECO:0000256" key="6">
    <source>
        <dbReference type="HAMAP-Rule" id="MF_00867"/>
    </source>
</evidence>
<keyword evidence="5 6" id="KW-0961">Cell wall biogenesis/degradation</keyword>
<dbReference type="PANTHER" id="PTHR35800:SF1">
    <property type="entry name" value="RNA-BINDING PROTEIN KHPB"/>
    <property type="match status" value="1"/>
</dbReference>
<dbReference type="Pfam" id="PF14804">
    <property type="entry name" value="Jag_N"/>
    <property type="match status" value="1"/>
</dbReference>
<dbReference type="SMART" id="SM01245">
    <property type="entry name" value="Jag_N"/>
    <property type="match status" value="1"/>
</dbReference>
<evidence type="ECO:0000256" key="2">
    <source>
        <dbReference type="ARBA" id="ARBA00022884"/>
    </source>
</evidence>
<dbReference type="PANTHER" id="PTHR35800">
    <property type="entry name" value="PROTEIN JAG"/>
    <property type="match status" value="1"/>
</dbReference>
<evidence type="ECO:0000256" key="3">
    <source>
        <dbReference type="ARBA" id="ARBA00022960"/>
    </source>
</evidence>
<comment type="similarity">
    <text evidence="6">Belongs to the KhpB RNA-binding protein family.</text>
</comment>
<keyword evidence="4 6" id="KW-0143">Chaperone</keyword>
<dbReference type="GO" id="GO:0071555">
    <property type="term" value="P:cell wall organization"/>
    <property type="evidence" value="ECO:0007669"/>
    <property type="project" value="UniProtKB-KW"/>
</dbReference>
<organism evidence="8 9">
    <name type="scientific">Streptococcus massiliensis</name>
    <dbReference type="NCBI Taxonomy" id="313439"/>
    <lineage>
        <taxon>Bacteria</taxon>
        <taxon>Bacillati</taxon>
        <taxon>Bacillota</taxon>
        <taxon>Bacilli</taxon>
        <taxon>Lactobacillales</taxon>
        <taxon>Streptococcaceae</taxon>
        <taxon>Streptococcus</taxon>
    </lineage>
</organism>
<keyword evidence="3 6" id="KW-0133">Cell shape</keyword>
<evidence type="ECO:0000259" key="7">
    <source>
        <dbReference type="PROSITE" id="PS51061"/>
    </source>
</evidence>
<dbReference type="EMBL" id="UHFR01000005">
    <property type="protein sequence ID" value="SUN77110.1"/>
    <property type="molecule type" value="Genomic_DNA"/>
</dbReference>
<sequence>MVLFTGASVEEAIQNGLRELDIPRMKAHITVVAREKKGFLGLFGKKPAQVDIELINETTVTKANQKAVRGVPREVNEQNEPVKSVSEETVDLGRVVTEIKKAEQAGENIPDEVKSKILKNEKKATTILEETGTAELLKGQKSTESEAPIFEEEASASTNDFSDLGIALEESYDAEEVVSSVTSYVQKIVDDMDVEATISSSHNRRTINMQIDTNEPGRVIGYHGKVLKALQLLAQNFIYNQYTRNFYISINVNDYVEHRAEVLQSYAQKLANRALEDRRAQKTDPMSNNERKIIHRIISKIDGVTSYSESDEPNRYVVVDIDEFYY</sequence>
<dbReference type="GO" id="GO:0003723">
    <property type="term" value="F:RNA binding"/>
    <property type="evidence" value="ECO:0007669"/>
    <property type="project" value="UniProtKB-UniRule"/>
</dbReference>
<dbReference type="InterPro" id="IPR039247">
    <property type="entry name" value="KhpB"/>
</dbReference>
<keyword evidence="9" id="KW-1185">Reference proteome</keyword>
<dbReference type="GO" id="GO:0009252">
    <property type="term" value="P:peptidoglycan biosynthetic process"/>
    <property type="evidence" value="ECO:0007669"/>
    <property type="project" value="UniProtKB-UniRule"/>
</dbReference>
<dbReference type="SMART" id="SM00393">
    <property type="entry name" value="R3H"/>
    <property type="match status" value="1"/>
</dbReference>
<comment type="subunit">
    <text evidence="6">Forms a complex with KhpA.</text>
</comment>
<evidence type="ECO:0000256" key="1">
    <source>
        <dbReference type="ARBA" id="ARBA00022490"/>
    </source>
</evidence>
<feature type="domain" description="R3H" evidence="7">
    <location>
        <begin position="257"/>
        <end position="323"/>
    </location>
</feature>
<keyword evidence="1 6" id="KW-0963">Cytoplasm</keyword>
<protein>
    <recommendedName>
        <fullName evidence="6">RNA-binding protein KhpB</fullName>
    </recommendedName>
    <alternativeName>
        <fullName evidence="6">RNA-binding protein EloR</fullName>
    </alternativeName>
</protein>
<evidence type="ECO:0000256" key="5">
    <source>
        <dbReference type="ARBA" id="ARBA00023316"/>
    </source>
</evidence>
<dbReference type="CDD" id="cd02414">
    <property type="entry name" value="KH-II_Jag"/>
    <property type="match status" value="1"/>
</dbReference>
<dbReference type="OrthoDB" id="9794483at2"/>
<dbReference type="InterPro" id="IPR001374">
    <property type="entry name" value="R3H_dom"/>
</dbReference>
<comment type="domain">
    <text evidence="6">Has an N-terminal Jag-N domain and 2 RNA-binding domains (KH and R3H).</text>
</comment>
<dbReference type="SUPFAM" id="SSF82708">
    <property type="entry name" value="R3H domain"/>
    <property type="match status" value="1"/>
</dbReference>
<dbReference type="CDD" id="cd02644">
    <property type="entry name" value="R3H_jag"/>
    <property type="match status" value="1"/>
</dbReference>
<evidence type="ECO:0000313" key="8">
    <source>
        <dbReference type="EMBL" id="SUN77110.1"/>
    </source>
</evidence>
<dbReference type="Pfam" id="PF13083">
    <property type="entry name" value="KH_KhpA-B"/>
    <property type="match status" value="1"/>
</dbReference>
<comment type="function">
    <text evidence="6">A probable RNA chaperone. Forms a complex with KhpA which binds to cellular RNA and controls its expression. Plays a role in peptidoglycan (PG) homeostasis and cell length regulation.</text>
</comment>
<dbReference type="Gene3D" id="3.30.30.80">
    <property type="entry name" value="probable RNA-binding protein from clostridium symbiosum atcc 14940"/>
    <property type="match status" value="1"/>
</dbReference>
<dbReference type="Gene3D" id="3.30.300.20">
    <property type="match status" value="1"/>
</dbReference>
<dbReference type="InterPro" id="IPR038008">
    <property type="entry name" value="Jag_KH"/>
</dbReference>
<dbReference type="InterPro" id="IPR038247">
    <property type="entry name" value="Jag_N_dom_sf"/>
</dbReference>
<keyword evidence="2 6" id="KW-0694">RNA-binding</keyword>
<dbReference type="InterPro" id="IPR015946">
    <property type="entry name" value="KH_dom-like_a/b"/>
</dbReference>
<dbReference type="Pfam" id="PF01424">
    <property type="entry name" value="R3H"/>
    <property type="match status" value="1"/>
</dbReference>
<gene>
    <name evidence="6" type="primary">khpB</name>
    <name evidence="6" type="synonym">eloR</name>
    <name evidence="8" type="ORF">NCTC13765_01632</name>
</gene>
<dbReference type="HAMAP" id="MF_00867">
    <property type="entry name" value="KhpB"/>
    <property type="match status" value="1"/>
</dbReference>
<evidence type="ECO:0000313" key="9">
    <source>
        <dbReference type="Proteomes" id="UP000254634"/>
    </source>
</evidence>
<comment type="subcellular location">
    <subcellularLocation>
        <location evidence="6">Cytoplasm</location>
    </subcellularLocation>
</comment>
<dbReference type="InterPro" id="IPR032782">
    <property type="entry name" value="KhpB_N"/>
</dbReference>
<accession>A0A380L3L5</accession>
<name>A0A380L3L5_9STRE</name>